<keyword evidence="3" id="KW-0808">Transferase</keyword>
<dbReference type="Pfam" id="PF01757">
    <property type="entry name" value="Acyl_transf_3"/>
    <property type="match status" value="1"/>
</dbReference>
<feature type="transmembrane region" description="Helical" evidence="1">
    <location>
        <begin position="185"/>
        <end position="201"/>
    </location>
</feature>
<feature type="transmembrane region" description="Helical" evidence="1">
    <location>
        <begin position="54"/>
        <end position="73"/>
    </location>
</feature>
<evidence type="ECO:0000259" key="2">
    <source>
        <dbReference type="Pfam" id="PF01757"/>
    </source>
</evidence>
<dbReference type="GO" id="GO:0016747">
    <property type="term" value="F:acyltransferase activity, transferring groups other than amino-acyl groups"/>
    <property type="evidence" value="ECO:0007669"/>
    <property type="project" value="InterPro"/>
</dbReference>
<keyword evidence="1" id="KW-0472">Membrane</keyword>
<dbReference type="STRING" id="1346286.SAMN05444362_102478"/>
<dbReference type="EMBL" id="FQUC01000002">
    <property type="protein sequence ID" value="SHE91421.1"/>
    <property type="molecule type" value="Genomic_DNA"/>
</dbReference>
<feature type="transmembrane region" description="Helical" evidence="1">
    <location>
        <begin position="23"/>
        <end position="48"/>
    </location>
</feature>
<evidence type="ECO:0000313" key="3">
    <source>
        <dbReference type="EMBL" id="SHE91421.1"/>
    </source>
</evidence>
<evidence type="ECO:0000256" key="1">
    <source>
        <dbReference type="SAM" id="Phobius"/>
    </source>
</evidence>
<feature type="transmembrane region" description="Helical" evidence="1">
    <location>
        <begin position="265"/>
        <end position="285"/>
    </location>
</feature>
<feature type="transmembrane region" description="Helical" evidence="1">
    <location>
        <begin position="160"/>
        <end position="179"/>
    </location>
</feature>
<reference evidence="4" key="1">
    <citation type="submission" date="2016-11" db="EMBL/GenBank/DDBJ databases">
        <authorList>
            <person name="Varghese N."/>
            <person name="Submissions S."/>
        </authorList>
    </citation>
    <scope>NUCLEOTIDE SEQUENCE [LARGE SCALE GENOMIC DNA]</scope>
    <source>
        <strain evidence="4">DSM 27370</strain>
    </source>
</reference>
<keyword evidence="3" id="KW-0012">Acyltransferase</keyword>
<keyword evidence="3" id="KW-0378">Hydrolase</keyword>
<name>A0A1M4XDE9_9BACT</name>
<keyword evidence="1" id="KW-0812">Transmembrane</keyword>
<gene>
    <name evidence="3" type="ORF">SAMN05444362_102478</name>
</gene>
<sequence length="318" mass="37150">MFVTFASIMNKQKIINKILNQRYFYMGIAMLLVVLYHCYCAIPTLPIFPIFSKGYIGVDLFLFFSGLGLSYSYNNKTLKMFLQNRFTRILPLYWIWAIVHLCVVCVQTHTFPTIIDVFGLFTTLSYYGIGAIRSNWYLSALLFFYLFFPLLFKIINKWKWYALFVIAFISAAFLYYFHFSWYHDAFIGRFYIFCLGIYVYSIKDKIRIIDCVFTLLLVIVGIISLSSSKFQFWGISCICPAVIILLSLLPDSITKWRPIILCGQYSLEIFIANCWTMLLMGIVRIDPLSSCIIYFLSNVVFALVLIAINKNIQKRNMI</sequence>
<protein>
    <submittedName>
        <fullName evidence="3">Peptidoglycan/LPS O-acetylase OafA/YrhL, contains acyltransferase and SGNH-hydrolase domains</fullName>
    </submittedName>
</protein>
<organism evidence="3 4">
    <name type="scientific">Dysgonomonas macrotermitis</name>
    <dbReference type="NCBI Taxonomy" id="1346286"/>
    <lineage>
        <taxon>Bacteria</taxon>
        <taxon>Pseudomonadati</taxon>
        <taxon>Bacteroidota</taxon>
        <taxon>Bacteroidia</taxon>
        <taxon>Bacteroidales</taxon>
        <taxon>Dysgonomonadaceae</taxon>
        <taxon>Dysgonomonas</taxon>
    </lineage>
</organism>
<dbReference type="GO" id="GO:0016787">
    <property type="term" value="F:hydrolase activity"/>
    <property type="evidence" value="ECO:0007669"/>
    <property type="project" value="UniProtKB-KW"/>
</dbReference>
<proteinExistence type="predicted"/>
<feature type="domain" description="Acyltransferase 3" evidence="2">
    <location>
        <begin position="27"/>
        <end position="305"/>
    </location>
</feature>
<dbReference type="AlphaFoldDB" id="A0A1M4XDE9"/>
<feature type="transmembrane region" description="Helical" evidence="1">
    <location>
        <begin position="135"/>
        <end position="155"/>
    </location>
</feature>
<feature type="transmembrane region" description="Helical" evidence="1">
    <location>
        <begin position="232"/>
        <end position="253"/>
    </location>
</feature>
<keyword evidence="1" id="KW-1133">Transmembrane helix</keyword>
<dbReference type="RefSeq" id="WP_062183925.1">
    <property type="nucleotide sequence ID" value="NZ_BBXL01000024.1"/>
</dbReference>
<feature type="transmembrane region" description="Helical" evidence="1">
    <location>
        <begin position="291"/>
        <end position="308"/>
    </location>
</feature>
<feature type="transmembrane region" description="Helical" evidence="1">
    <location>
        <begin position="208"/>
        <end position="226"/>
    </location>
</feature>
<dbReference type="InterPro" id="IPR002656">
    <property type="entry name" value="Acyl_transf_3_dom"/>
</dbReference>
<keyword evidence="4" id="KW-1185">Reference proteome</keyword>
<accession>A0A1M4XDE9</accession>
<evidence type="ECO:0000313" key="4">
    <source>
        <dbReference type="Proteomes" id="UP000184480"/>
    </source>
</evidence>
<feature type="transmembrane region" description="Helical" evidence="1">
    <location>
        <begin position="93"/>
        <end position="115"/>
    </location>
</feature>
<dbReference type="Proteomes" id="UP000184480">
    <property type="component" value="Unassembled WGS sequence"/>
</dbReference>